<dbReference type="AlphaFoldDB" id="A0AA97BDR5"/>
<dbReference type="PANTHER" id="PTHR39550">
    <property type="entry name" value="SLL0658 PROTEIN"/>
    <property type="match status" value="1"/>
</dbReference>
<name>A0AA97BDR5_9CYAN</name>
<dbReference type="RefSeq" id="WP_316787918.1">
    <property type="nucleotide sequence ID" value="NZ_CP053540.1"/>
</dbReference>
<dbReference type="PANTHER" id="PTHR39550:SF1">
    <property type="entry name" value="SLL0658 PROTEIN"/>
    <property type="match status" value="1"/>
</dbReference>
<dbReference type="InterPro" id="IPR021799">
    <property type="entry name" value="PIN-like_prokaryotic"/>
</dbReference>
<gene>
    <name evidence="1" type="ORF">HNI00_17375</name>
</gene>
<dbReference type="EMBL" id="CP053540">
    <property type="protein sequence ID" value="WOB44724.1"/>
    <property type="molecule type" value="Genomic_DNA"/>
</dbReference>
<evidence type="ECO:0000313" key="1">
    <source>
        <dbReference type="EMBL" id="WOB44724.1"/>
    </source>
</evidence>
<accession>A0AA97BDR5</accession>
<sequence length="162" mass="17574">MPVDRVVVNASPPLIVLFRSGQTDLLPQLFHEIMVPRAVWDEVTISKNDLAAQQLPNANWIKLAEVSIEPAIAAWDLGVGESAVPSFAMQSPIHYAVVDDAAARRCARSLGIKTLGTGGVMLLAKQRGIISSVGDRLTRLQDAGLWLSEDVILLLRRQAGEQ</sequence>
<reference evidence="1" key="1">
    <citation type="submission" date="2020-05" db="EMBL/GenBank/DDBJ databases">
        <authorList>
            <person name="Zhu T."/>
            <person name="Keshari N."/>
            <person name="Lu X."/>
        </authorList>
    </citation>
    <scope>NUCLEOTIDE SEQUENCE</scope>
    <source>
        <strain evidence="1">NK1-22</strain>
    </source>
</reference>
<protein>
    <submittedName>
        <fullName evidence="1">DUF3368 domain-containing protein</fullName>
    </submittedName>
</protein>
<proteinExistence type="predicted"/>
<organism evidence="1">
    <name type="scientific">Thermoleptolyngbya oregonensis NK1-22</name>
    <dbReference type="NCBI Taxonomy" id="2547457"/>
    <lineage>
        <taxon>Bacteria</taxon>
        <taxon>Bacillati</taxon>
        <taxon>Cyanobacteriota</taxon>
        <taxon>Cyanophyceae</taxon>
        <taxon>Oculatellales</taxon>
        <taxon>Oculatellaceae</taxon>
        <taxon>Thermoleptolyngbya</taxon>
    </lineage>
</organism>
<dbReference type="Pfam" id="PF11848">
    <property type="entry name" value="DUF3368"/>
    <property type="match status" value="1"/>
</dbReference>
<dbReference type="KEGG" id="tog:HNI00_17375"/>